<evidence type="ECO:0000256" key="1">
    <source>
        <dbReference type="SAM" id="Phobius"/>
    </source>
</evidence>
<feature type="transmembrane region" description="Helical" evidence="1">
    <location>
        <begin position="57"/>
        <end position="73"/>
    </location>
</feature>
<dbReference type="Proteomes" id="UP000614469">
    <property type="component" value="Unassembled WGS sequence"/>
</dbReference>
<accession>A0A8J6NII5</accession>
<reference evidence="2 3" key="1">
    <citation type="submission" date="2020-08" db="EMBL/GenBank/DDBJ databases">
        <title>Bridging the membrane lipid divide: bacteria of the FCB group superphylum have the potential to synthesize archaeal ether lipids.</title>
        <authorList>
            <person name="Villanueva L."/>
            <person name="Von Meijenfeldt F.A.B."/>
            <person name="Westbye A.B."/>
            <person name="Yadav S."/>
            <person name="Hopmans E.C."/>
            <person name="Dutilh B.E."/>
            <person name="Sinninghe Damste J.S."/>
        </authorList>
    </citation>
    <scope>NUCLEOTIDE SEQUENCE [LARGE SCALE GENOMIC DNA]</scope>
    <source>
        <strain evidence="2">NIOZ-UU36</strain>
    </source>
</reference>
<keyword evidence="1" id="KW-0812">Transmembrane</keyword>
<name>A0A8J6NII5_9CHLR</name>
<dbReference type="AlphaFoldDB" id="A0A8J6NII5"/>
<sequence>MKRTALIHPFLFTLTSVLFLYLPASALISPSQMVRPIIWLCICLYLLFYPAYKITKNWDWAGIVLTIFVFGFYCEETVFIILFFSSASLIILWLLYLRLRRKKGEVKETTFLLNLLSAALLLSGTLKLLSLLAHIPGSYYQKI</sequence>
<proteinExistence type="predicted"/>
<dbReference type="EMBL" id="JACNJN010000008">
    <property type="protein sequence ID" value="MBC8333646.1"/>
    <property type="molecule type" value="Genomic_DNA"/>
</dbReference>
<keyword evidence="1" id="KW-1133">Transmembrane helix</keyword>
<comment type="caution">
    <text evidence="2">The sequence shown here is derived from an EMBL/GenBank/DDBJ whole genome shotgun (WGS) entry which is preliminary data.</text>
</comment>
<feature type="transmembrane region" description="Helical" evidence="1">
    <location>
        <begin position="36"/>
        <end position="52"/>
    </location>
</feature>
<organism evidence="2 3">
    <name type="scientific">Candidatus Desulfolinea nitratireducens</name>
    <dbReference type="NCBI Taxonomy" id="2841698"/>
    <lineage>
        <taxon>Bacteria</taxon>
        <taxon>Bacillati</taxon>
        <taxon>Chloroflexota</taxon>
        <taxon>Anaerolineae</taxon>
        <taxon>Anaerolineales</taxon>
        <taxon>Anaerolineales incertae sedis</taxon>
        <taxon>Candidatus Desulfolinea</taxon>
    </lineage>
</organism>
<protein>
    <submittedName>
        <fullName evidence="2">Uncharacterized protein</fullName>
    </submittedName>
</protein>
<feature type="transmembrane region" description="Helical" evidence="1">
    <location>
        <begin position="79"/>
        <end position="99"/>
    </location>
</feature>
<evidence type="ECO:0000313" key="3">
    <source>
        <dbReference type="Proteomes" id="UP000614469"/>
    </source>
</evidence>
<feature type="transmembrane region" description="Helical" evidence="1">
    <location>
        <begin position="111"/>
        <end position="135"/>
    </location>
</feature>
<gene>
    <name evidence="2" type="ORF">H8E29_00110</name>
</gene>
<feature type="non-terminal residue" evidence="2">
    <location>
        <position position="143"/>
    </location>
</feature>
<keyword evidence="1" id="KW-0472">Membrane</keyword>
<evidence type="ECO:0000313" key="2">
    <source>
        <dbReference type="EMBL" id="MBC8333646.1"/>
    </source>
</evidence>